<dbReference type="RefSeq" id="WP_249657778.1">
    <property type="nucleotide sequence ID" value="NZ_JAMFMA010000002.1"/>
</dbReference>
<sequence>MSEENKDLGDKAEEAFDNAKEAAKEFGEDVKEAFDANNPESGKTVAIVAHLTLIGWIIAIIMNSSNKTELGSFYVRQVLGIFLVGLVLGFIPIVNLIAWIFPFILWIVSLIGAINGKQKPVFLVGEYFQNWFKGL</sequence>
<dbReference type="Proteomes" id="UP001203607">
    <property type="component" value="Unassembled WGS sequence"/>
</dbReference>
<reference evidence="2 3" key="1">
    <citation type="submission" date="2022-05" db="EMBL/GenBank/DDBJ databases">
        <authorList>
            <person name="Park J.-S."/>
        </authorList>
    </citation>
    <scope>NUCLEOTIDE SEQUENCE [LARGE SCALE GENOMIC DNA]</scope>
    <source>
        <strain evidence="2 3">2012CJ35-5</strain>
    </source>
</reference>
<keyword evidence="3" id="KW-1185">Reference proteome</keyword>
<proteinExistence type="predicted"/>
<keyword evidence="1" id="KW-0472">Membrane</keyword>
<comment type="caution">
    <text evidence="2">The sequence shown here is derived from an EMBL/GenBank/DDBJ whole genome shotgun (WGS) entry which is preliminary data.</text>
</comment>
<feature type="transmembrane region" description="Helical" evidence="1">
    <location>
        <begin position="73"/>
        <end position="91"/>
    </location>
</feature>
<feature type="transmembrane region" description="Helical" evidence="1">
    <location>
        <begin position="44"/>
        <end position="61"/>
    </location>
</feature>
<name>A0ABT0PT86_9FLAO</name>
<evidence type="ECO:0000313" key="3">
    <source>
        <dbReference type="Proteomes" id="UP001203607"/>
    </source>
</evidence>
<evidence type="ECO:0000313" key="2">
    <source>
        <dbReference type="EMBL" id="MCL6274602.1"/>
    </source>
</evidence>
<keyword evidence="1" id="KW-1133">Transmembrane helix</keyword>
<protein>
    <submittedName>
        <fullName evidence="2">YtxH domain-containing protein</fullName>
    </submittedName>
</protein>
<dbReference type="EMBL" id="JAMFMA010000002">
    <property type="protein sequence ID" value="MCL6274602.1"/>
    <property type="molecule type" value="Genomic_DNA"/>
</dbReference>
<organism evidence="2 3">
    <name type="scientific">Flagellimonas spongiicola</name>
    <dbReference type="NCBI Taxonomy" id="2942208"/>
    <lineage>
        <taxon>Bacteria</taxon>
        <taxon>Pseudomonadati</taxon>
        <taxon>Bacteroidota</taxon>
        <taxon>Flavobacteriia</taxon>
        <taxon>Flavobacteriales</taxon>
        <taxon>Flavobacteriaceae</taxon>
        <taxon>Flagellimonas</taxon>
    </lineage>
</organism>
<accession>A0ABT0PT86</accession>
<keyword evidence="1" id="KW-0812">Transmembrane</keyword>
<evidence type="ECO:0000256" key="1">
    <source>
        <dbReference type="SAM" id="Phobius"/>
    </source>
</evidence>
<gene>
    <name evidence="2" type="ORF">M3P19_11315</name>
</gene>